<dbReference type="InterPro" id="IPR006597">
    <property type="entry name" value="Sel1-like"/>
</dbReference>
<dbReference type="PANTHER" id="PTHR45011">
    <property type="entry name" value="DAP3-BINDING CELL DEATH ENHANCER 1"/>
    <property type="match status" value="1"/>
</dbReference>
<dbReference type="PANTHER" id="PTHR45011:SF1">
    <property type="entry name" value="DAP3-BINDING CELL DEATH ENHANCER 1"/>
    <property type="match status" value="1"/>
</dbReference>
<keyword evidence="1" id="KW-0732">Signal</keyword>
<dbReference type="SMART" id="SM00671">
    <property type="entry name" value="SEL1"/>
    <property type="match status" value="4"/>
</dbReference>
<dbReference type="AlphaFoldDB" id="A0A923I0K2"/>
<dbReference type="Gene3D" id="1.25.40.10">
    <property type="entry name" value="Tetratricopeptide repeat domain"/>
    <property type="match status" value="1"/>
</dbReference>
<name>A0A923I0K2_9BURK</name>
<sequence>MMSSQSLSVFLGGALLASCFSIASVHATELVADSMASKVVMIAAGESDAATRLSSAQLAELQYHAGMLFNNGIAGATKDPAQALFWFQKSAAGGHPLAAYKLGCYYAGQFPGVIVTDDTQALHFKGIAAEAGYSLAQHDVALLYQKQGDWKRALSWYQKAADQGLFSAMIRLAWLARLQPEADKQLAYQYLLIAQNLQPEQTKAKPEFLQALDDLQARLSDPQKAAVDQFVRQWRAAPEALSLEAAQGVQRLSALMRSAGQS</sequence>
<proteinExistence type="predicted"/>
<keyword evidence="3" id="KW-1185">Reference proteome</keyword>
<comment type="caution">
    <text evidence="2">The sequence shown here is derived from an EMBL/GenBank/DDBJ whole genome shotgun (WGS) entry which is preliminary data.</text>
</comment>
<dbReference type="Pfam" id="PF08238">
    <property type="entry name" value="Sel1"/>
    <property type="match status" value="4"/>
</dbReference>
<evidence type="ECO:0000313" key="2">
    <source>
        <dbReference type="EMBL" id="MBC3935594.1"/>
    </source>
</evidence>
<dbReference type="EMBL" id="JACOGG010000008">
    <property type="protein sequence ID" value="MBC3935594.1"/>
    <property type="molecule type" value="Genomic_DNA"/>
</dbReference>
<gene>
    <name evidence="2" type="ORF">H8K47_09485</name>
</gene>
<dbReference type="Proteomes" id="UP000612361">
    <property type="component" value="Unassembled WGS sequence"/>
</dbReference>
<accession>A0A923I0K2</accession>
<dbReference type="InterPro" id="IPR011990">
    <property type="entry name" value="TPR-like_helical_dom_sf"/>
</dbReference>
<reference evidence="2" key="1">
    <citation type="submission" date="2020-08" db="EMBL/GenBank/DDBJ databases">
        <title>Novel species isolated from subtropical streams in China.</title>
        <authorList>
            <person name="Lu H."/>
        </authorList>
    </citation>
    <scope>NUCLEOTIDE SEQUENCE</scope>
    <source>
        <strain evidence="2">CY7W</strain>
    </source>
</reference>
<protein>
    <submittedName>
        <fullName evidence="2">Sel1 repeat family protein</fullName>
    </submittedName>
</protein>
<dbReference type="SUPFAM" id="SSF81901">
    <property type="entry name" value="HCP-like"/>
    <property type="match status" value="1"/>
</dbReference>
<organism evidence="2 3">
    <name type="scientific">Undibacterium rugosum</name>
    <dbReference type="NCBI Taxonomy" id="2762291"/>
    <lineage>
        <taxon>Bacteria</taxon>
        <taxon>Pseudomonadati</taxon>
        <taxon>Pseudomonadota</taxon>
        <taxon>Betaproteobacteria</taxon>
        <taxon>Burkholderiales</taxon>
        <taxon>Oxalobacteraceae</taxon>
        <taxon>Undibacterium</taxon>
    </lineage>
</organism>
<evidence type="ECO:0000256" key="1">
    <source>
        <dbReference type="SAM" id="SignalP"/>
    </source>
</evidence>
<evidence type="ECO:0000313" key="3">
    <source>
        <dbReference type="Proteomes" id="UP000612361"/>
    </source>
</evidence>
<feature type="signal peptide" evidence="1">
    <location>
        <begin position="1"/>
        <end position="27"/>
    </location>
</feature>
<dbReference type="RefSeq" id="WP_186881160.1">
    <property type="nucleotide sequence ID" value="NZ_JACOGG010000008.1"/>
</dbReference>
<dbReference type="InterPro" id="IPR052748">
    <property type="entry name" value="ISR_Activator"/>
</dbReference>
<feature type="chain" id="PRO_5037940998" evidence="1">
    <location>
        <begin position="28"/>
        <end position="262"/>
    </location>
</feature>